<evidence type="ECO:0000256" key="5">
    <source>
        <dbReference type="ARBA" id="ARBA00023054"/>
    </source>
</evidence>
<evidence type="ECO:0000256" key="2">
    <source>
        <dbReference type="ARBA" id="ARBA00022692"/>
    </source>
</evidence>
<feature type="compositionally biased region" description="Basic and acidic residues" evidence="8">
    <location>
        <begin position="261"/>
        <end position="271"/>
    </location>
</feature>
<comment type="caution">
    <text evidence="9">The sequence shown here is derived from an EMBL/GenBank/DDBJ whole genome shotgun (WGS) entry which is preliminary data.</text>
</comment>
<name>A0A5A7V032_CUCMM</name>
<keyword evidence="6" id="KW-0472">Membrane</keyword>
<dbReference type="STRING" id="1194695.A0A5A7V032"/>
<feature type="compositionally biased region" description="Basic residues" evidence="8">
    <location>
        <begin position="64"/>
        <end position="74"/>
    </location>
</feature>
<dbReference type="PANTHER" id="PTHR13815:SF7">
    <property type="entry name" value="GOLGIN SUBFAMILY A MEMBER 5"/>
    <property type="match status" value="1"/>
</dbReference>
<dbReference type="AlphaFoldDB" id="A0A5A7V032"/>
<reference evidence="9 10" key="1">
    <citation type="submission" date="2019-08" db="EMBL/GenBank/DDBJ databases">
        <title>Draft genome sequences of two oriental melons (Cucumis melo L. var makuwa).</title>
        <authorList>
            <person name="Kwon S.-Y."/>
        </authorList>
    </citation>
    <scope>NUCLEOTIDE SEQUENCE [LARGE SCALE GENOMIC DNA]</scope>
    <source>
        <strain evidence="10">cv. SW 3</strain>
        <tissue evidence="9">Leaf</tissue>
    </source>
</reference>
<keyword evidence="3" id="KW-1133">Transmembrane helix</keyword>
<dbReference type="EMBL" id="SSTE01004780">
    <property type="protein sequence ID" value="KAA0061532.1"/>
    <property type="molecule type" value="Genomic_DNA"/>
</dbReference>
<protein>
    <submittedName>
        <fullName evidence="9">Golgin candidate 1 isoform X1</fullName>
    </submittedName>
</protein>
<dbReference type="GO" id="GO:0007030">
    <property type="term" value="P:Golgi organization"/>
    <property type="evidence" value="ECO:0007669"/>
    <property type="project" value="InterPro"/>
</dbReference>
<accession>A0A5A7V032</accession>
<dbReference type="PANTHER" id="PTHR13815">
    <property type="entry name" value="GOLGIN-84"/>
    <property type="match status" value="1"/>
</dbReference>
<dbReference type="GO" id="GO:0000301">
    <property type="term" value="P:retrograde transport, vesicle recycling within Golgi"/>
    <property type="evidence" value="ECO:0007669"/>
    <property type="project" value="TreeGrafter"/>
</dbReference>
<evidence type="ECO:0000256" key="3">
    <source>
        <dbReference type="ARBA" id="ARBA00022989"/>
    </source>
</evidence>
<feature type="region of interest" description="Disordered" evidence="8">
    <location>
        <begin position="45"/>
        <end position="138"/>
    </location>
</feature>
<feature type="coiled-coil region" evidence="7">
    <location>
        <begin position="303"/>
        <end position="358"/>
    </location>
</feature>
<evidence type="ECO:0000313" key="10">
    <source>
        <dbReference type="Proteomes" id="UP000321393"/>
    </source>
</evidence>
<feature type="compositionally biased region" description="Polar residues" evidence="8">
    <location>
        <begin position="234"/>
        <end position="245"/>
    </location>
</feature>
<keyword evidence="2" id="KW-0812">Transmembrane</keyword>
<evidence type="ECO:0000313" key="9">
    <source>
        <dbReference type="EMBL" id="KAA0061532.1"/>
    </source>
</evidence>
<organism evidence="9 10">
    <name type="scientific">Cucumis melo var. makuwa</name>
    <name type="common">Oriental melon</name>
    <dbReference type="NCBI Taxonomy" id="1194695"/>
    <lineage>
        <taxon>Eukaryota</taxon>
        <taxon>Viridiplantae</taxon>
        <taxon>Streptophyta</taxon>
        <taxon>Embryophyta</taxon>
        <taxon>Tracheophyta</taxon>
        <taxon>Spermatophyta</taxon>
        <taxon>Magnoliopsida</taxon>
        <taxon>eudicotyledons</taxon>
        <taxon>Gunneridae</taxon>
        <taxon>Pentapetalae</taxon>
        <taxon>rosids</taxon>
        <taxon>fabids</taxon>
        <taxon>Cucurbitales</taxon>
        <taxon>Cucurbitaceae</taxon>
        <taxon>Benincaseae</taxon>
        <taxon>Cucumis</taxon>
    </lineage>
</organism>
<keyword evidence="5 7" id="KW-0175">Coiled coil</keyword>
<comment type="subcellular location">
    <subcellularLocation>
        <location evidence="1">Golgi apparatus membrane</location>
        <topology evidence="1">Single-pass membrane protein</topology>
    </subcellularLocation>
</comment>
<dbReference type="GO" id="GO:0031985">
    <property type="term" value="C:Golgi cisterna"/>
    <property type="evidence" value="ECO:0007669"/>
    <property type="project" value="TreeGrafter"/>
</dbReference>
<gene>
    <name evidence="9" type="ORF">E6C27_scaffold41G00930</name>
</gene>
<evidence type="ECO:0000256" key="6">
    <source>
        <dbReference type="ARBA" id="ARBA00023136"/>
    </source>
</evidence>
<dbReference type="InterPro" id="IPR019177">
    <property type="entry name" value="Golgin_subfamily_A_member_5"/>
</dbReference>
<keyword evidence="4" id="KW-0333">Golgi apparatus</keyword>
<feature type="region of interest" description="Disordered" evidence="8">
    <location>
        <begin position="231"/>
        <end position="272"/>
    </location>
</feature>
<feature type="coiled-coil region" evidence="7">
    <location>
        <begin position="391"/>
        <end position="433"/>
    </location>
</feature>
<feature type="compositionally biased region" description="Polar residues" evidence="8">
    <location>
        <begin position="50"/>
        <end position="63"/>
    </location>
</feature>
<feature type="coiled-coil region" evidence="7">
    <location>
        <begin position="598"/>
        <end position="625"/>
    </location>
</feature>
<evidence type="ECO:0000256" key="7">
    <source>
        <dbReference type="SAM" id="Coils"/>
    </source>
</evidence>
<proteinExistence type="predicted"/>
<dbReference type="OrthoDB" id="248903at2759"/>
<dbReference type="Proteomes" id="UP000321393">
    <property type="component" value="Unassembled WGS sequence"/>
</dbReference>
<evidence type="ECO:0000256" key="8">
    <source>
        <dbReference type="SAM" id="MobiDB-lite"/>
    </source>
</evidence>
<evidence type="ECO:0000256" key="1">
    <source>
        <dbReference type="ARBA" id="ARBA00004194"/>
    </source>
</evidence>
<dbReference type="GO" id="GO:0000139">
    <property type="term" value="C:Golgi membrane"/>
    <property type="evidence" value="ECO:0007669"/>
    <property type="project" value="UniProtKB-SubCell"/>
</dbReference>
<feature type="coiled-coil region" evidence="7">
    <location>
        <begin position="459"/>
        <end position="568"/>
    </location>
</feature>
<evidence type="ECO:0000256" key="4">
    <source>
        <dbReference type="ARBA" id="ARBA00023034"/>
    </source>
</evidence>
<sequence length="767" mass="85840">MSRNEDYNFRSSPWELTLMLRTMVIILGLFEVVDRKAKLVVSELSEEQSHAQTAASNGQGSQTRKTKPKKKKKVFSNDLPIANATPEEESSTLASKADVVLSPGKEGIVSSTEDDRTTSDKSTTQVNKRKPDDNDNTIPVLEIPSTDGLVVEVGKQIPDGMDTSAGIADVEVIAPTSKTELTNVNASDVHEEHLLSTPNKEAVVINKEHQDEEQSNKLGSVETISKIDREMSESAPTEFQDNGESQTKDDSNKVQSPVNQKHQENSADKSSIKVQDQLEEAQMLLKTSNSTGQSKEARLVKVCAGLSSRLQEFKSENAQLEELLIAERELSRSYDARIKQLEQNLLESKNEVSRVESSMAEALAAKNTEIGALIGSMDALKKQAALSEGSLASMQANMESMMRNRELTETRMMQALREELASAERRAEEERSAHNATKMASMEREMELEHRAMEAASALARIQRVADERTSKATELEQKVALLEVECSSLNQELQDLEARARRGQKKSPEEANQLIQMQAWQEEVERARQGQRDAELKLSSMEASAELQKMRVEMAAMKRDAEHYSRQEHMELEKRYRELTDLLYYKQTQLEAMASEKAAAEFQLEKEINRAQEAQVEVERSRASRRASSASWEEDAEIKSLDLVIYNCPNLMLSGMNEKLLSHWKEKVIVGPLVDILNAPTAASPIHGRDKRTVAKSSQTIRFWSSQSNKISVAVSNCKTNSTLLFGICTPFHDVSIAPFTACFRYTFILVKEPYYRIEVGILSVN</sequence>